<feature type="compositionally biased region" description="Polar residues" evidence="2">
    <location>
        <begin position="1165"/>
        <end position="1174"/>
    </location>
</feature>
<name>A0AAD2D6M8_EUPCR</name>
<feature type="compositionally biased region" description="Basic and acidic residues" evidence="2">
    <location>
        <begin position="1116"/>
        <end position="1136"/>
    </location>
</feature>
<feature type="region of interest" description="Disordered" evidence="2">
    <location>
        <begin position="1310"/>
        <end position="1355"/>
    </location>
</feature>
<feature type="coiled-coil region" evidence="1">
    <location>
        <begin position="898"/>
        <end position="968"/>
    </location>
</feature>
<feature type="compositionally biased region" description="Basic and acidic residues" evidence="2">
    <location>
        <begin position="1208"/>
        <end position="1220"/>
    </location>
</feature>
<feature type="compositionally biased region" description="Polar residues" evidence="2">
    <location>
        <begin position="58"/>
        <end position="69"/>
    </location>
</feature>
<feature type="region of interest" description="Disordered" evidence="2">
    <location>
        <begin position="1561"/>
        <end position="1583"/>
    </location>
</feature>
<accession>A0AAD2D6M8</accession>
<sequence>MGKVYPNASKSTCLRINLEASFTPVIQNNLQTAIENPNVYARELASPVLYINKDYKKSSTSKVPYNSSANTSKKGRSKSKKNKKRRTHNTKRNQYNKISRSKSVNNNQRRLENRINFYKVQHICNHFHKASIRRKEFNNTPVHKKSHSINEVVTKGVAPVPSRTVRPADILETRPSGKNKKRGTSALCDKSMNSNRVIEPFSPTFDRPEGFVASNQTSFRFGSSRGGKLVMSKYSKKSKEELKDHAFAPSIIFNETEKIQLNASKIISSQNELSHSDTIDFEKLKKIATKEKFKETGKFVNPLSDSSEATSKTRPKTKRRSKDTSRKARRHKSCHGRQTRRKTSNNKSEERCDKTLHPEQSKYPKENTSSAEKYKRSVISPHTKINKLIRESLKKKKDIETIRVLEQIIKEEDNMIKKEQLDNLNKDVRKTNRKKYELKKKIKIKNKKNHETINKLKIRAHTQLKNHKEKKLRKKSLVCEFKKMKAEIEQEIRQENKGKKKHYKSLFSSMNDPLSSEPPATGPKLKIKRSKNTKNIQRIKKQEINTDSKKDPRKIEIRKFIKKQQQKKTKEKKLLKNMDLEKHLKIQENLKVLHSYIKKKRAKPHDESTMVKDEGSLFINDGYSKSDKHSSRRTESSKRHRRSYNKSRLYQDEKKLFEDIFKHKNNQSLDTKIDKQFKGHLKYNLLSEDKEGDAKQCSLYENIAKKYQPALKKKIIQADNYFSAPSSTKEKNTQKLNIKQKKETKDTTKTEPVPDEATTKGDPKVASPAENQEDTGQYDIQIPKAEDIENIFQDQDTSPKDKIIHMSVIHSMDNFEELKNQENANSEPEEEPQPKNTESDKSNKAAVPILDLKILSEKKSSKAYEDPFDKESHLDLSSKRIKKLILTSDFSSLLHIREEVINKKADEEKDEIKNLLNQKKISPRTSKERTIRLEKWVIKEKEDINKTKKIIEEATKKTEDIIKDAQNNGQLLKQIMVEKITPRDNIRSGIHSERKKYEEMQKMSSSEYTKSDLNQSSQSHDRNDNSQNSSNLNDAQDATKINKEIDLTNKNLSNDIKSDSEANISVDTPLIPSDDHENSFNNAGKVVLGPQKTEGDSSEDSKEEILDSNKPISLEIKCKEDPSSDNDEPKKAEDNTAQHTLSRKKSAQRLSNIESNLNEDKSKPKSTVTPSPLNTPDFFSKGFDEMDMDDVMKNYSSTNLNQQEEEKEPEKPPPEAKEDSTPPSDYNLIKQVGTKIKKTKESRNSDIKETKNLEDEKANQYGLQDDVDFHMKKMKVSKDDIRTDQRNSSLKVSKSSGSYKEDIILDPVIDDNLEETKDPKNITGSQSLEGKETTPEKAENHSENSPKEDTLANSDSKYATVSILSEMKEKETHPHQESANKLADLIYSAMLAEIKAELFPPRPLFLLTADLDKIELEQAMIYLNDMSVEKEAELLKEFLKYSGSDDIDLSSWDDTNENDNGKTDNKMFSDSGKLVLYGRPGISTDLFSIEKYVDELADEVDAKCKSKFLTDTFTAIRHDSIKRLNQLQNSDIGCYDHFETDLNSIAILPLEVYLELEKKRKSEESNSSDSNSNNSQNYDSRKNPQETKLLKECEHIHNKALFDSINESLLQFKPYGKDGEPMPWSKKQRKLQKTPIQKDIDIKKMFEIIKHDMFRWSIMQAGTLPRQEFIFSEVFDEELFAEIREKKLATLLATEVIENEFDWLNYDFEEAQVRIDLGDMILEHLVTETISISNKIEQSPAESGSIFSKKLELVKPSDDSSKKDSKKK</sequence>
<proteinExistence type="predicted"/>
<feature type="compositionally biased region" description="Basic and acidic residues" evidence="2">
    <location>
        <begin position="1093"/>
        <end position="1107"/>
    </location>
</feature>
<evidence type="ECO:0000256" key="2">
    <source>
        <dbReference type="SAM" id="MobiDB-lite"/>
    </source>
</evidence>
<comment type="caution">
    <text evidence="3">The sequence shown here is derived from an EMBL/GenBank/DDBJ whole genome shotgun (WGS) entry which is preliminary data.</text>
</comment>
<feature type="region of interest" description="Disordered" evidence="2">
    <location>
        <begin position="725"/>
        <end position="779"/>
    </location>
</feature>
<feature type="compositionally biased region" description="Polar residues" evidence="2">
    <location>
        <begin position="95"/>
        <end position="108"/>
    </location>
</feature>
<evidence type="ECO:0008006" key="5">
    <source>
        <dbReference type="Google" id="ProtNLM"/>
    </source>
</evidence>
<feature type="compositionally biased region" description="Basic and acidic residues" evidence="2">
    <location>
        <begin position="1267"/>
        <end position="1285"/>
    </location>
</feature>
<feature type="compositionally biased region" description="Basic and acidic residues" evidence="2">
    <location>
        <begin position="347"/>
        <end position="365"/>
    </location>
</feature>
<evidence type="ECO:0000256" key="1">
    <source>
        <dbReference type="SAM" id="Coils"/>
    </source>
</evidence>
<protein>
    <recommendedName>
        <fullName evidence="5">DUF4378 domain-containing protein</fullName>
    </recommendedName>
</protein>
<feature type="coiled-coil region" evidence="1">
    <location>
        <begin position="414"/>
        <end position="441"/>
    </location>
</feature>
<feature type="compositionally biased region" description="Basic and acidic residues" evidence="2">
    <location>
        <begin position="1239"/>
        <end position="1258"/>
    </location>
</feature>
<evidence type="ECO:0000313" key="4">
    <source>
        <dbReference type="Proteomes" id="UP001295684"/>
    </source>
</evidence>
<feature type="compositionally biased region" description="Low complexity" evidence="2">
    <location>
        <begin position="1565"/>
        <end position="1578"/>
    </location>
</feature>
<feature type="compositionally biased region" description="Basic residues" evidence="2">
    <location>
        <begin position="313"/>
        <end position="344"/>
    </location>
</feature>
<feature type="compositionally biased region" description="Low complexity" evidence="2">
    <location>
        <begin position="1025"/>
        <end position="1036"/>
    </location>
</feature>
<feature type="compositionally biased region" description="Basic and acidic residues" evidence="2">
    <location>
        <begin position="984"/>
        <end position="1001"/>
    </location>
</feature>
<reference evidence="3" key="1">
    <citation type="submission" date="2023-07" db="EMBL/GenBank/DDBJ databases">
        <authorList>
            <consortium name="AG Swart"/>
            <person name="Singh M."/>
            <person name="Singh A."/>
            <person name="Seah K."/>
            <person name="Emmerich C."/>
        </authorList>
    </citation>
    <scope>NUCLEOTIDE SEQUENCE</scope>
    <source>
        <strain evidence="3">DP1</strain>
    </source>
</reference>
<feature type="region of interest" description="Disordered" evidence="2">
    <location>
        <begin position="820"/>
        <end position="844"/>
    </location>
</feature>
<dbReference type="Proteomes" id="UP001295684">
    <property type="component" value="Unassembled WGS sequence"/>
</dbReference>
<evidence type="ECO:0000313" key="3">
    <source>
        <dbReference type="EMBL" id="CAI2381561.1"/>
    </source>
</evidence>
<keyword evidence="1" id="KW-0175">Coiled coil</keyword>
<feature type="region of interest" description="Disordered" evidence="2">
    <location>
        <begin position="508"/>
        <end position="534"/>
    </location>
</feature>
<feature type="compositionally biased region" description="Polar residues" evidence="2">
    <location>
        <begin position="1002"/>
        <end position="1013"/>
    </location>
</feature>
<dbReference type="EMBL" id="CAMPGE010023642">
    <property type="protein sequence ID" value="CAI2381561.1"/>
    <property type="molecule type" value="Genomic_DNA"/>
</dbReference>
<feature type="compositionally biased region" description="Basic residues" evidence="2">
    <location>
        <begin position="73"/>
        <end position="91"/>
    </location>
</feature>
<keyword evidence="4" id="KW-1185">Reference proteome</keyword>
<feature type="region of interest" description="Disordered" evidence="2">
    <location>
        <begin position="1066"/>
        <end position="1297"/>
    </location>
</feature>
<feature type="region of interest" description="Disordered" evidence="2">
    <location>
        <begin position="58"/>
        <end position="108"/>
    </location>
</feature>
<feature type="region of interest" description="Disordered" evidence="2">
    <location>
        <begin position="984"/>
        <end position="1036"/>
    </location>
</feature>
<feature type="compositionally biased region" description="Basic and acidic residues" evidence="2">
    <location>
        <begin position="624"/>
        <end position="637"/>
    </location>
</feature>
<feature type="region of interest" description="Disordered" evidence="2">
    <location>
        <begin position="621"/>
        <end position="648"/>
    </location>
</feature>
<organism evidence="3 4">
    <name type="scientific">Euplotes crassus</name>
    <dbReference type="NCBI Taxonomy" id="5936"/>
    <lineage>
        <taxon>Eukaryota</taxon>
        <taxon>Sar</taxon>
        <taxon>Alveolata</taxon>
        <taxon>Ciliophora</taxon>
        <taxon>Intramacronucleata</taxon>
        <taxon>Spirotrichea</taxon>
        <taxon>Hypotrichia</taxon>
        <taxon>Euplotida</taxon>
        <taxon>Euplotidae</taxon>
        <taxon>Moneuplotes</taxon>
    </lineage>
</organism>
<feature type="compositionally biased region" description="Basic and acidic residues" evidence="2">
    <location>
        <begin position="1329"/>
        <end position="1350"/>
    </location>
</feature>
<feature type="region of interest" description="Disordered" evidence="2">
    <location>
        <begin position="300"/>
        <end position="378"/>
    </location>
</feature>
<feature type="compositionally biased region" description="Low complexity" evidence="2">
    <location>
        <begin position="1288"/>
        <end position="1297"/>
    </location>
</feature>
<gene>
    <name evidence="3" type="ORF">ECRASSUSDP1_LOCUS23017</name>
</gene>
<feature type="compositionally biased region" description="Basic and acidic residues" evidence="2">
    <location>
        <begin position="740"/>
        <end position="749"/>
    </location>
</feature>